<dbReference type="InterPro" id="IPR002048">
    <property type="entry name" value="EF_hand_dom"/>
</dbReference>
<dbReference type="AlphaFoldDB" id="A0A077ZXD5"/>
<organism evidence="6 7">
    <name type="scientific">Stylonychia lemnae</name>
    <name type="common">Ciliate</name>
    <dbReference type="NCBI Taxonomy" id="5949"/>
    <lineage>
        <taxon>Eukaryota</taxon>
        <taxon>Sar</taxon>
        <taxon>Alveolata</taxon>
        <taxon>Ciliophora</taxon>
        <taxon>Intramacronucleata</taxon>
        <taxon>Spirotrichea</taxon>
        <taxon>Stichotrichia</taxon>
        <taxon>Sporadotrichida</taxon>
        <taxon>Oxytrichidae</taxon>
        <taxon>Stylonychinae</taxon>
        <taxon>Stylonychia</taxon>
    </lineage>
</organism>
<feature type="compositionally biased region" description="Polar residues" evidence="4">
    <location>
        <begin position="274"/>
        <end position="292"/>
    </location>
</feature>
<feature type="region of interest" description="Disordered" evidence="4">
    <location>
        <begin position="254"/>
        <end position="300"/>
    </location>
</feature>
<feature type="domain" description="EF-hand" evidence="5">
    <location>
        <begin position="26"/>
        <end position="61"/>
    </location>
</feature>
<dbReference type="SUPFAM" id="SSF47473">
    <property type="entry name" value="EF-hand"/>
    <property type="match status" value="2"/>
</dbReference>
<dbReference type="InterPro" id="IPR051581">
    <property type="entry name" value="Ca-bind"/>
</dbReference>
<sequence>MLSLETEARIAKIFLIEGTRQVLAEEPDFEPLTAFNRIDFDRKGRLDANDICEFLQANNVQITPQDAQSLITEFDTDQDGYLCQEEFIDLILPNNNNALRREAASRTPYYINKSQKLSFNTEYALVKVIQQEIILLQELNEIKTELAERFDFNVVDAYQLIQPRGLDFHIHQGMIVDFLSRNGEQLNEADIAGLMRRNSICNDVRLSFREFEKLILPNHYQAKSINLQRSSQKQNTLMSSHSIRNSAVKSSIISLRDSQYKQSSPLRQKKLKYQTPNKTIQSKIDQSSTKNLRSVETKADSSVQFTSPPKKFTIDPRDSLYIDKSTFGPSTLTTSFMHQKHQSEQKSKKEQAPLTLSEDPYYFSFSKVSPSILWGDQSVTLSQEYQRKVMTGKDQRYQFALPDRVGKFMLPYEEDELYRSLKEFISIDKDTEAIKCILALKTDFNLEEAYKIFDNQNRGTINLREFEEAMNIMSIYPRREEIQLLFQLYDADQDGKLNFNEFCAMVLPLDKNYASLIVGRNNYHDSRDYSRGNCFIPETQREFLSVLNHLLQAQMRSEQVRKLLEQRKNFDVAQSFQSLDKSKNGQISKQDIKQFLEERHYFPSDKDLAFLMKRFDKNQDQIISYSEYIQELNPKIQYL</sequence>
<gene>
    <name evidence="6" type="primary">Contig10350.g11042</name>
    <name evidence="6" type="ORF">STYLEM_3551</name>
</gene>
<evidence type="ECO:0000256" key="1">
    <source>
        <dbReference type="ARBA" id="ARBA00022723"/>
    </source>
</evidence>
<evidence type="ECO:0000256" key="4">
    <source>
        <dbReference type="SAM" id="MobiDB-lite"/>
    </source>
</evidence>
<proteinExistence type="predicted"/>
<dbReference type="InterPro" id="IPR011992">
    <property type="entry name" value="EF-hand-dom_pair"/>
</dbReference>
<dbReference type="PANTHER" id="PTHR34524:SF6">
    <property type="entry name" value="CALCYPHOSINE LIKE"/>
    <property type="match status" value="1"/>
</dbReference>
<feature type="domain" description="EF-hand" evidence="5">
    <location>
        <begin position="62"/>
        <end position="97"/>
    </location>
</feature>
<dbReference type="InParanoid" id="A0A077ZXD5"/>
<evidence type="ECO:0000259" key="5">
    <source>
        <dbReference type="PROSITE" id="PS50222"/>
    </source>
</evidence>
<reference evidence="6 7" key="1">
    <citation type="submission" date="2014-06" db="EMBL/GenBank/DDBJ databases">
        <authorList>
            <person name="Swart Estienne"/>
        </authorList>
    </citation>
    <scope>NUCLEOTIDE SEQUENCE [LARGE SCALE GENOMIC DNA]</scope>
    <source>
        <strain evidence="6 7">130c</strain>
    </source>
</reference>
<dbReference type="SMART" id="SM00054">
    <property type="entry name" value="EFh"/>
    <property type="match status" value="6"/>
</dbReference>
<feature type="domain" description="EF-hand" evidence="5">
    <location>
        <begin position="567"/>
        <end position="602"/>
    </location>
</feature>
<dbReference type="CDD" id="cd00051">
    <property type="entry name" value="EFh"/>
    <property type="match status" value="2"/>
</dbReference>
<keyword evidence="7" id="KW-1185">Reference proteome</keyword>
<keyword evidence="1" id="KW-0479">Metal-binding</keyword>
<dbReference type="EMBL" id="CCKQ01003454">
    <property type="protein sequence ID" value="CDW74571.1"/>
    <property type="molecule type" value="Genomic_DNA"/>
</dbReference>
<dbReference type="OrthoDB" id="311026at2759"/>
<evidence type="ECO:0000256" key="3">
    <source>
        <dbReference type="ARBA" id="ARBA00022837"/>
    </source>
</evidence>
<evidence type="ECO:0000313" key="7">
    <source>
        <dbReference type="Proteomes" id="UP000039865"/>
    </source>
</evidence>
<feature type="domain" description="EF-hand" evidence="5">
    <location>
        <begin position="441"/>
        <end position="476"/>
    </location>
</feature>
<feature type="domain" description="EF-hand" evidence="5">
    <location>
        <begin position="477"/>
        <end position="512"/>
    </location>
</feature>
<dbReference type="InterPro" id="IPR018247">
    <property type="entry name" value="EF_Hand_1_Ca_BS"/>
</dbReference>
<accession>A0A077ZXD5</accession>
<dbReference type="GO" id="GO:0005509">
    <property type="term" value="F:calcium ion binding"/>
    <property type="evidence" value="ECO:0007669"/>
    <property type="project" value="InterPro"/>
</dbReference>
<dbReference type="PROSITE" id="PS00018">
    <property type="entry name" value="EF_HAND_1"/>
    <property type="match status" value="4"/>
</dbReference>
<dbReference type="Pfam" id="PF13499">
    <property type="entry name" value="EF-hand_7"/>
    <property type="match status" value="3"/>
</dbReference>
<dbReference type="PROSITE" id="PS50222">
    <property type="entry name" value="EF_HAND_2"/>
    <property type="match status" value="6"/>
</dbReference>
<keyword evidence="3" id="KW-0106">Calcium</keyword>
<evidence type="ECO:0000256" key="2">
    <source>
        <dbReference type="ARBA" id="ARBA00022737"/>
    </source>
</evidence>
<feature type="domain" description="EF-hand" evidence="5">
    <location>
        <begin position="603"/>
        <end position="638"/>
    </location>
</feature>
<protein>
    <submittedName>
        <fullName evidence="6">Ef hand family protein</fullName>
    </submittedName>
</protein>
<dbReference type="Gene3D" id="1.10.238.10">
    <property type="entry name" value="EF-hand"/>
    <property type="match status" value="3"/>
</dbReference>
<dbReference type="PANTHER" id="PTHR34524">
    <property type="entry name" value="CALCYPHOSIN"/>
    <property type="match status" value="1"/>
</dbReference>
<feature type="compositionally biased region" description="Polar residues" evidence="4">
    <location>
        <begin position="254"/>
        <end position="266"/>
    </location>
</feature>
<dbReference type="Proteomes" id="UP000039865">
    <property type="component" value="Unassembled WGS sequence"/>
</dbReference>
<evidence type="ECO:0000313" key="6">
    <source>
        <dbReference type="EMBL" id="CDW74571.1"/>
    </source>
</evidence>
<keyword evidence="2" id="KW-0677">Repeat</keyword>
<name>A0A077ZXD5_STYLE</name>